<dbReference type="InterPro" id="IPR012910">
    <property type="entry name" value="Plug_dom"/>
</dbReference>
<comment type="caution">
    <text evidence="13">The sequence shown here is derived from an EMBL/GenBank/DDBJ whole genome shotgun (WGS) entry which is preliminary data.</text>
</comment>
<dbReference type="Gene3D" id="2.40.170.20">
    <property type="entry name" value="TonB-dependent receptor, beta-barrel domain"/>
    <property type="match status" value="1"/>
</dbReference>
<dbReference type="STRING" id="1300345.LF41_2019"/>
<evidence type="ECO:0000313" key="14">
    <source>
        <dbReference type="Proteomes" id="UP000030518"/>
    </source>
</evidence>
<dbReference type="InterPro" id="IPR013784">
    <property type="entry name" value="Carb-bd-like_fold"/>
</dbReference>
<dbReference type="Pfam" id="PF07715">
    <property type="entry name" value="Plug"/>
    <property type="match status" value="1"/>
</dbReference>
<accession>A0A0A2WGI0</accession>
<evidence type="ECO:0000256" key="3">
    <source>
        <dbReference type="ARBA" id="ARBA00022452"/>
    </source>
</evidence>
<name>A0A0A2WGI0_9GAMM</name>
<feature type="signal peptide" evidence="10">
    <location>
        <begin position="1"/>
        <end position="29"/>
    </location>
</feature>
<organism evidence="13 14">
    <name type="scientific">Lysobacter dokdonensis DS-58</name>
    <dbReference type="NCBI Taxonomy" id="1300345"/>
    <lineage>
        <taxon>Bacteria</taxon>
        <taxon>Pseudomonadati</taxon>
        <taxon>Pseudomonadota</taxon>
        <taxon>Gammaproteobacteria</taxon>
        <taxon>Lysobacterales</taxon>
        <taxon>Lysobacteraceae</taxon>
        <taxon>Noviluteimonas</taxon>
    </lineage>
</organism>
<sequence length="986" mass="107317">MASRQIAKGFKRSALTVALGLCFAGTVQAQSSVGSIFGDTQANATVRIENVDTGAAREVTADASGRFALPQLSPGRYRVISGGQTREVRVSVGTGTPVTFAAASASGELETVTVTGASAINPIDVSSVESTTVFTAEQIQALPVSRDVTNVALLAPGTVRGDTGLGNLASFGGASVAENGYYINGFDVTNLRSLLSYAQLPFESISEQQVKTGGYGAEYGRSLGGVINIVTKRGTNEWKGGGSVYWEPNQLRSTGRDAASRDPESAPLLAFRSADEFDNLEYNAYAGGPLIKDKLFMFGLVTGRHNTSDTFEQNDSEHESNTSPSGLLKIDWNITDDHLLEFTGIYNKETLDRTHYDSATPYSRSHDLFAYDYEQKSGGTVMIGKYTGYLTDSLTLSAQYGDLKYDNPYIPGGLPGEDCPTVYGVGLVYLGCWPAASFAAVRPVDAPPDTDRRKAWRIDLDWRIGDHAVRAGLDSEEFVSEFTATNFAGGVYYRYFDAPGNGTTNGVPNTQPYVRRRLITRSSGGYKTTNEAAYLEDSWNVTDNLLLYGGIRLERFDNKNADGVSFVKSDDLWAPRLGFSWDVNGDSTFKVFGNAGRYFIPVANNTSIRASGAEATTTEFFQYTAVDPITGAPTLGAQLGPLGLNGSFEAPNPATVASANLSPMYQDEYILGMQMALNENWNIGLRGIKRKIKDGFDDTCAHQPLLDWATDNGYTNFDPDTAASCYIVNPGRDAELALDLNNDGTFTTVTIPAAYFGLPQYRRDYTAVEFFFERMKSDKWSLQGSYTYAKSKGNAEGYVNSTLEQADAGITQDFDFAAFGEGAYGYLPNDRRHTVKVFGTYDITDQWRVGANMIVQSGRPVNCNGFIPENHPSNQSIDFGSISAYSASSFYCHDAAGVPHLGNRGDHGRTPWSTTFDANIAWTPDFADSKLTLQMDVFNLLGNDQVTEYVETGDKNRAAPVASQDYLLPINYTAPRYVRFSARYDF</sequence>
<dbReference type="GO" id="GO:0044718">
    <property type="term" value="P:siderophore transmembrane transport"/>
    <property type="evidence" value="ECO:0007669"/>
    <property type="project" value="TreeGrafter"/>
</dbReference>
<dbReference type="GO" id="GO:0015344">
    <property type="term" value="F:siderophore uptake transmembrane transporter activity"/>
    <property type="evidence" value="ECO:0007669"/>
    <property type="project" value="TreeGrafter"/>
</dbReference>
<dbReference type="GO" id="GO:0030246">
    <property type="term" value="F:carbohydrate binding"/>
    <property type="evidence" value="ECO:0007669"/>
    <property type="project" value="InterPro"/>
</dbReference>
<feature type="domain" description="TonB-dependent receptor plug" evidence="12">
    <location>
        <begin position="128"/>
        <end position="226"/>
    </location>
</feature>
<dbReference type="Pfam" id="PF13620">
    <property type="entry name" value="CarboxypepD_reg"/>
    <property type="match status" value="1"/>
</dbReference>
<dbReference type="InterPro" id="IPR036942">
    <property type="entry name" value="Beta-barrel_TonB_sf"/>
</dbReference>
<dbReference type="PATRIC" id="fig|1300345.3.peg.3065"/>
<evidence type="ECO:0000256" key="9">
    <source>
        <dbReference type="RuleBase" id="RU003357"/>
    </source>
</evidence>
<evidence type="ECO:0000256" key="1">
    <source>
        <dbReference type="ARBA" id="ARBA00004571"/>
    </source>
</evidence>
<evidence type="ECO:0000256" key="7">
    <source>
        <dbReference type="ARBA" id="ARBA00023237"/>
    </source>
</evidence>
<dbReference type="PANTHER" id="PTHR30069">
    <property type="entry name" value="TONB-DEPENDENT OUTER MEMBRANE RECEPTOR"/>
    <property type="match status" value="1"/>
</dbReference>
<proteinExistence type="inferred from homology"/>
<dbReference type="GO" id="GO:0009279">
    <property type="term" value="C:cell outer membrane"/>
    <property type="evidence" value="ECO:0007669"/>
    <property type="project" value="UniProtKB-SubCell"/>
</dbReference>
<evidence type="ECO:0000256" key="6">
    <source>
        <dbReference type="ARBA" id="ARBA00023136"/>
    </source>
</evidence>
<reference evidence="13 14" key="1">
    <citation type="submission" date="2014-09" db="EMBL/GenBank/DDBJ databases">
        <title>Genome sequences of Lysobacter dokdonensis DS-58.</title>
        <authorList>
            <person name="Kim J.F."/>
            <person name="Kwak M.-J."/>
        </authorList>
    </citation>
    <scope>NUCLEOTIDE SEQUENCE [LARGE SCALE GENOMIC DNA]</scope>
    <source>
        <strain evidence="13 14">DS-58</strain>
    </source>
</reference>
<dbReference type="InterPro" id="IPR037066">
    <property type="entry name" value="Plug_dom_sf"/>
</dbReference>
<dbReference type="SUPFAM" id="SSF56935">
    <property type="entry name" value="Porins"/>
    <property type="match status" value="1"/>
</dbReference>
<dbReference type="eggNOG" id="COG4771">
    <property type="taxonomic scope" value="Bacteria"/>
</dbReference>
<dbReference type="SUPFAM" id="SSF49452">
    <property type="entry name" value="Starch-binding domain-like"/>
    <property type="match status" value="1"/>
</dbReference>
<dbReference type="Pfam" id="PF00593">
    <property type="entry name" value="TonB_dep_Rec_b-barrel"/>
    <property type="match status" value="1"/>
</dbReference>
<dbReference type="PANTHER" id="PTHR30069:SF46">
    <property type="entry name" value="OAR PROTEIN"/>
    <property type="match status" value="1"/>
</dbReference>
<gene>
    <name evidence="13" type="ORF">LF41_2019</name>
</gene>
<keyword evidence="14" id="KW-1185">Reference proteome</keyword>
<dbReference type="InterPro" id="IPR000531">
    <property type="entry name" value="Beta-barrel_TonB"/>
</dbReference>
<protein>
    <submittedName>
        <fullName evidence="13">Oar protein</fullName>
    </submittedName>
</protein>
<evidence type="ECO:0000259" key="12">
    <source>
        <dbReference type="Pfam" id="PF07715"/>
    </source>
</evidence>
<evidence type="ECO:0000256" key="5">
    <source>
        <dbReference type="ARBA" id="ARBA00023077"/>
    </source>
</evidence>
<evidence type="ECO:0000256" key="2">
    <source>
        <dbReference type="ARBA" id="ARBA00022448"/>
    </source>
</evidence>
<dbReference type="OrthoDB" id="9768147at2"/>
<dbReference type="InterPro" id="IPR039426">
    <property type="entry name" value="TonB-dep_rcpt-like"/>
</dbReference>
<evidence type="ECO:0000256" key="4">
    <source>
        <dbReference type="ARBA" id="ARBA00022692"/>
    </source>
</evidence>
<dbReference type="AlphaFoldDB" id="A0A0A2WGI0"/>
<dbReference type="Gene3D" id="2.60.40.1120">
    <property type="entry name" value="Carboxypeptidase-like, regulatory domain"/>
    <property type="match status" value="1"/>
</dbReference>
<keyword evidence="6 8" id="KW-0472">Membrane</keyword>
<keyword evidence="4 8" id="KW-0812">Transmembrane</keyword>
<evidence type="ECO:0000256" key="8">
    <source>
        <dbReference type="PROSITE-ProRule" id="PRU01360"/>
    </source>
</evidence>
<evidence type="ECO:0000313" key="13">
    <source>
        <dbReference type="EMBL" id="KGQ17812.1"/>
    </source>
</evidence>
<comment type="subcellular location">
    <subcellularLocation>
        <location evidence="1 8">Cell outer membrane</location>
        <topology evidence="1 8">Multi-pass membrane protein</topology>
    </subcellularLocation>
</comment>
<keyword evidence="5 9" id="KW-0798">TonB box</keyword>
<keyword evidence="7 8" id="KW-0998">Cell outer membrane</keyword>
<dbReference type="PROSITE" id="PS52016">
    <property type="entry name" value="TONB_DEPENDENT_REC_3"/>
    <property type="match status" value="1"/>
</dbReference>
<keyword evidence="10" id="KW-0732">Signal</keyword>
<comment type="similarity">
    <text evidence="8 9">Belongs to the TonB-dependent receptor family.</text>
</comment>
<keyword evidence="3 8" id="KW-1134">Transmembrane beta strand</keyword>
<evidence type="ECO:0000256" key="10">
    <source>
        <dbReference type="SAM" id="SignalP"/>
    </source>
</evidence>
<dbReference type="RefSeq" id="WP_036172003.1">
    <property type="nucleotide sequence ID" value="NZ_JRKJ01000025.1"/>
</dbReference>
<evidence type="ECO:0000259" key="11">
    <source>
        <dbReference type="Pfam" id="PF00593"/>
    </source>
</evidence>
<feature type="chain" id="PRO_5002007597" evidence="10">
    <location>
        <begin position="30"/>
        <end position="986"/>
    </location>
</feature>
<keyword evidence="2 8" id="KW-0813">Transport</keyword>
<feature type="domain" description="TonB-dependent receptor-like beta-barrel" evidence="11">
    <location>
        <begin position="350"/>
        <end position="940"/>
    </location>
</feature>
<dbReference type="Proteomes" id="UP000030518">
    <property type="component" value="Unassembled WGS sequence"/>
</dbReference>
<dbReference type="EMBL" id="JRKJ01000025">
    <property type="protein sequence ID" value="KGQ17812.1"/>
    <property type="molecule type" value="Genomic_DNA"/>
</dbReference>
<dbReference type="Gene3D" id="2.170.130.10">
    <property type="entry name" value="TonB-dependent receptor, plug domain"/>
    <property type="match status" value="1"/>
</dbReference>